<feature type="transmembrane region" description="Helical" evidence="1">
    <location>
        <begin position="44"/>
        <end position="62"/>
    </location>
</feature>
<dbReference type="Pfam" id="PF07730">
    <property type="entry name" value="HisKA_3"/>
    <property type="match status" value="1"/>
</dbReference>
<keyword evidence="4" id="KW-1185">Reference proteome</keyword>
<dbReference type="OrthoDB" id="3233735at2"/>
<comment type="caution">
    <text evidence="3">The sequence shown here is derived from an EMBL/GenBank/DDBJ whole genome shotgun (WGS) entry which is preliminary data.</text>
</comment>
<keyword evidence="1" id="KW-1133">Transmembrane helix</keyword>
<name>A0A430FLS6_9BIFI</name>
<dbReference type="GO" id="GO:0046983">
    <property type="term" value="F:protein dimerization activity"/>
    <property type="evidence" value="ECO:0007669"/>
    <property type="project" value="InterPro"/>
</dbReference>
<dbReference type="Proteomes" id="UP000287533">
    <property type="component" value="Unassembled WGS sequence"/>
</dbReference>
<keyword evidence="1" id="KW-0812">Transmembrane</keyword>
<dbReference type="InterPro" id="IPR011712">
    <property type="entry name" value="Sig_transdc_His_kin_sub3_dim/P"/>
</dbReference>
<proteinExistence type="predicted"/>
<dbReference type="GO" id="GO:0000155">
    <property type="term" value="F:phosphorelay sensor kinase activity"/>
    <property type="evidence" value="ECO:0007669"/>
    <property type="project" value="InterPro"/>
</dbReference>
<feature type="transmembrane region" description="Helical" evidence="1">
    <location>
        <begin position="68"/>
        <end position="86"/>
    </location>
</feature>
<dbReference type="AlphaFoldDB" id="A0A430FLS6"/>
<protein>
    <recommendedName>
        <fullName evidence="2">Signal transduction histidine kinase subgroup 3 dimerisation and phosphoacceptor domain-containing protein</fullName>
    </recommendedName>
</protein>
<evidence type="ECO:0000259" key="2">
    <source>
        <dbReference type="Pfam" id="PF07730"/>
    </source>
</evidence>
<feature type="domain" description="Signal transduction histidine kinase subgroup 3 dimerisation and phosphoacceptor" evidence="2">
    <location>
        <begin position="185"/>
        <end position="246"/>
    </location>
</feature>
<evidence type="ECO:0000313" key="4">
    <source>
        <dbReference type="Proteomes" id="UP000287533"/>
    </source>
</evidence>
<dbReference type="EMBL" id="QXGL01000001">
    <property type="protein sequence ID" value="RSX53863.1"/>
    <property type="molecule type" value="Genomic_DNA"/>
</dbReference>
<evidence type="ECO:0000256" key="1">
    <source>
        <dbReference type="SAM" id="Phobius"/>
    </source>
</evidence>
<feature type="transmembrane region" description="Helical" evidence="1">
    <location>
        <begin position="107"/>
        <end position="127"/>
    </location>
</feature>
<reference evidence="3 4" key="1">
    <citation type="submission" date="2018-09" db="EMBL/GenBank/DDBJ databases">
        <title>Characterization of the phylogenetic diversity of five novel species belonging to the genus Bifidobacterium.</title>
        <authorList>
            <person name="Lugli G.A."/>
            <person name="Duranti S."/>
            <person name="Milani C."/>
        </authorList>
    </citation>
    <scope>NUCLEOTIDE SEQUENCE [LARGE SCALE GENOMIC DNA]</scope>
    <source>
        <strain evidence="3 4">2034B</strain>
    </source>
</reference>
<evidence type="ECO:0000313" key="3">
    <source>
        <dbReference type="EMBL" id="RSX53863.1"/>
    </source>
</evidence>
<dbReference type="GO" id="GO:0016020">
    <property type="term" value="C:membrane"/>
    <property type="evidence" value="ECO:0007669"/>
    <property type="project" value="InterPro"/>
</dbReference>
<sequence length="404" mass="45496">MILCERIKHRQFCESIGHPYIALMITLTVIFTAAEYLVSNESSLIVCISVVIQICLTIGMYWKILPCGIAILVVSIVTELLPGIHFSPQLWSSWLAFSLLAYQRRTLVAILMLILKAMSRVSALYAYPDSGWVPSGVLTVMCSYLVAMLAGFAVSEHVKNERLRHTLEEQRQIQMERDRLYRDVRLASTIHDSTTRSLTLISLLAIQCKNEMQNNDDECSAKMDLIHSTAQQALSEVREVIDALDTGSDPKYKTTKNPTKTLQDELQRIVTDNDNRMNIAGVFGISQIECSYNPLVQGLDPRCTNEISSFIDHMYTNILSHGRKGEDSYYVHIRLLKSKIVIYQFNVESTFSSYSYAHSGKGLALHKLKILSLGGTFTANSEDGLWVMTAEIPMLQINEGHKTT</sequence>
<organism evidence="3 4">
    <name type="scientific">Bifidobacterium goeldii</name>
    <dbReference type="NCBI Taxonomy" id="2306975"/>
    <lineage>
        <taxon>Bacteria</taxon>
        <taxon>Bacillati</taxon>
        <taxon>Actinomycetota</taxon>
        <taxon>Actinomycetes</taxon>
        <taxon>Bifidobacteriales</taxon>
        <taxon>Bifidobacteriaceae</taxon>
        <taxon>Bifidobacterium</taxon>
    </lineage>
</organism>
<keyword evidence="1" id="KW-0472">Membrane</keyword>
<feature type="transmembrane region" description="Helical" evidence="1">
    <location>
        <begin position="133"/>
        <end position="154"/>
    </location>
</feature>
<feature type="transmembrane region" description="Helical" evidence="1">
    <location>
        <begin position="20"/>
        <end position="37"/>
    </location>
</feature>
<dbReference type="Gene3D" id="1.20.5.1930">
    <property type="match status" value="1"/>
</dbReference>
<accession>A0A430FLS6</accession>
<gene>
    <name evidence="3" type="ORF">D2E25_0169</name>
</gene>